<name>G2XVX2_BOTF4</name>
<evidence type="ECO:0000313" key="2">
    <source>
        <dbReference type="Proteomes" id="UP000008177"/>
    </source>
</evidence>
<dbReference type="Proteomes" id="UP000008177">
    <property type="component" value="Unplaced contigs"/>
</dbReference>
<dbReference type="AlphaFoldDB" id="G2XVX2"/>
<organism evidence="1 2">
    <name type="scientific">Botryotinia fuckeliana (strain T4)</name>
    <name type="common">Noble rot fungus</name>
    <name type="synonym">Botrytis cinerea</name>
    <dbReference type="NCBI Taxonomy" id="999810"/>
    <lineage>
        <taxon>Eukaryota</taxon>
        <taxon>Fungi</taxon>
        <taxon>Dikarya</taxon>
        <taxon>Ascomycota</taxon>
        <taxon>Pezizomycotina</taxon>
        <taxon>Leotiomycetes</taxon>
        <taxon>Helotiales</taxon>
        <taxon>Sclerotiniaceae</taxon>
        <taxon>Botrytis</taxon>
    </lineage>
</organism>
<dbReference type="HOGENOM" id="CLU_2320046_0_0_1"/>
<gene>
    <name evidence="1" type="ORF">BofuT4_P055430.1</name>
</gene>
<reference evidence="2" key="1">
    <citation type="journal article" date="2011" name="PLoS Genet.">
        <title>Genomic analysis of the necrotrophic fungal pathogens Sclerotinia sclerotiorum and Botrytis cinerea.</title>
        <authorList>
            <person name="Amselem J."/>
            <person name="Cuomo C.A."/>
            <person name="van Kan J.A."/>
            <person name="Viaud M."/>
            <person name="Benito E.P."/>
            <person name="Couloux A."/>
            <person name="Coutinho P.M."/>
            <person name="de Vries R.P."/>
            <person name="Dyer P.S."/>
            <person name="Fillinger S."/>
            <person name="Fournier E."/>
            <person name="Gout L."/>
            <person name="Hahn M."/>
            <person name="Kohn L."/>
            <person name="Lapalu N."/>
            <person name="Plummer K.M."/>
            <person name="Pradier J.M."/>
            <person name="Quevillon E."/>
            <person name="Sharon A."/>
            <person name="Simon A."/>
            <person name="ten Have A."/>
            <person name="Tudzynski B."/>
            <person name="Tudzynski P."/>
            <person name="Wincker P."/>
            <person name="Andrew M."/>
            <person name="Anthouard V."/>
            <person name="Beever R.E."/>
            <person name="Beffa R."/>
            <person name="Benoit I."/>
            <person name="Bouzid O."/>
            <person name="Brault B."/>
            <person name="Chen Z."/>
            <person name="Choquer M."/>
            <person name="Collemare J."/>
            <person name="Cotton P."/>
            <person name="Danchin E.G."/>
            <person name="Da Silva C."/>
            <person name="Gautier A."/>
            <person name="Giraud C."/>
            <person name="Giraud T."/>
            <person name="Gonzalez C."/>
            <person name="Grossetete S."/>
            <person name="Guldener U."/>
            <person name="Henrissat B."/>
            <person name="Howlett B.J."/>
            <person name="Kodira C."/>
            <person name="Kretschmer M."/>
            <person name="Lappartient A."/>
            <person name="Leroch M."/>
            <person name="Levis C."/>
            <person name="Mauceli E."/>
            <person name="Neuveglise C."/>
            <person name="Oeser B."/>
            <person name="Pearson M."/>
            <person name="Poulain J."/>
            <person name="Poussereau N."/>
            <person name="Quesneville H."/>
            <person name="Rascle C."/>
            <person name="Schumacher J."/>
            <person name="Segurens B."/>
            <person name="Sexton A."/>
            <person name="Silva E."/>
            <person name="Sirven C."/>
            <person name="Soanes D.M."/>
            <person name="Talbot N.J."/>
            <person name="Templeton M."/>
            <person name="Yandava C."/>
            <person name="Yarden O."/>
            <person name="Zeng Q."/>
            <person name="Rollins J.A."/>
            <person name="Lebrun M.H."/>
            <person name="Dickman M."/>
        </authorList>
    </citation>
    <scope>NUCLEOTIDE SEQUENCE [LARGE SCALE GENOMIC DNA]</scope>
    <source>
        <strain evidence="2">T4</strain>
    </source>
</reference>
<sequence>MDVAVIKQNRLLCEIPWIDYKNEPKIRCPVYCRLKNRLFHIRPINCTEMKISEYSMGIRKEAIFTAFSPYFQMASNSLHTFKFLLVHSSAIFHRGETPR</sequence>
<dbReference type="EMBL" id="FQ790271">
    <property type="protein sequence ID" value="CCD44642.1"/>
    <property type="molecule type" value="Genomic_DNA"/>
</dbReference>
<protein>
    <submittedName>
        <fullName evidence="1">Uncharacterized protein</fullName>
    </submittedName>
</protein>
<dbReference type="InParanoid" id="G2XVX2"/>
<evidence type="ECO:0000313" key="1">
    <source>
        <dbReference type="EMBL" id="CCD44642.1"/>
    </source>
</evidence>
<accession>G2XVX2</accession>
<proteinExistence type="predicted"/>